<protein>
    <submittedName>
        <fullName evidence="1">Uncharacterized protein</fullName>
    </submittedName>
</protein>
<name>A0ACC2JD92_9PEZI</name>
<organism evidence="1 2">
    <name type="scientific">Lasiodiplodia mahajangana</name>
    <dbReference type="NCBI Taxonomy" id="1108764"/>
    <lineage>
        <taxon>Eukaryota</taxon>
        <taxon>Fungi</taxon>
        <taxon>Dikarya</taxon>
        <taxon>Ascomycota</taxon>
        <taxon>Pezizomycotina</taxon>
        <taxon>Dothideomycetes</taxon>
        <taxon>Dothideomycetes incertae sedis</taxon>
        <taxon>Botryosphaeriales</taxon>
        <taxon>Botryosphaeriaceae</taxon>
        <taxon>Lasiodiplodia</taxon>
    </lineage>
</organism>
<evidence type="ECO:0000313" key="2">
    <source>
        <dbReference type="Proteomes" id="UP001153332"/>
    </source>
</evidence>
<dbReference type="Proteomes" id="UP001153332">
    <property type="component" value="Unassembled WGS sequence"/>
</dbReference>
<accession>A0ACC2JD92</accession>
<evidence type="ECO:0000313" key="1">
    <source>
        <dbReference type="EMBL" id="KAJ8125493.1"/>
    </source>
</evidence>
<proteinExistence type="predicted"/>
<gene>
    <name evidence="1" type="ORF">O1611_g8146</name>
</gene>
<reference evidence="1" key="1">
    <citation type="submission" date="2022-12" db="EMBL/GenBank/DDBJ databases">
        <title>Genome Sequence of Lasiodiplodia mahajangana.</title>
        <authorList>
            <person name="Buettner E."/>
        </authorList>
    </citation>
    <scope>NUCLEOTIDE SEQUENCE</scope>
    <source>
        <strain evidence="1">VT137</strain>
    </source>
</reference>
<sequence length="1282" mass="141183">MDVLMILDDSKEVDYWLKLLGQGEAFPRYKSWRTASVDDEGKLVMEDDEDQVFDTVLFMRENITEATAGRVLHTLARRLSGNGIIITKHSDTTLRVLEQAGLSTTSVGNGVLVAVRSPLSLSLEYKDVILLCRKEMSPSTIEIMTSLKEYLRDVARASKVRSLVFTDISEHDIAEDAVYISLLEVECELLATITRSDLGCLQTVTNTAKHLLWLTGADVLHEPNPDLTLSNGLSRALMLEQPSLHFSVLDIGSPARSCRDNRLTCESVLSVLSSCFRREDTEFVLADGLVWVSRLYEDSEFNAMFRRQLGTENPAQLAPLAAASPARLAIEKVGVTDTLHFQMEMASDPPSGFVDIETKAFGLNAKDVYAMAGRVETRDATNSLEFSGTIKAVGFGADNDRLKPGDRVVVMAPNHSSTVNRVPAWSVHKMRPDEDFVTVATLPVAYSTALYALCDRANLRAGESVLIHSGAGGLGIAAIRVAQRIGAVVFTTVSTASKRAFLERELGLPSSHIFHSRDEGFVEDVKRMTGGHGVNVVLNSLTGDLLHASWRCISHFGRFVEVGKRDLIDAGRLDMHMFLQSSTFTAFDLSEMFYHEDTFYRDLLASKVNEVLTLFRSGEIKALPVTTFDVGDIPQAYRHFSSREHIGKIAVSLENPGSHIMVSPPKYWTHLAPDKSFLMIGCLGGLGRSLTRWMVARGARKFIFLSRSGAVRSEAQSLIRQLESNDVTVAIIKGNVAKPSDVTAAIAACEAGGTVLGGVVQGAMALHEALFTNMTSEAWHTTLEPKWKGTWCLHKCLEGHDQALDFFLLMSSVNGTISWATESNYSAANVFLNTFSSWSRKQGLPTVALGLGMVSEVGYIHENAHIESLLLRRGLVPFNEKEFLQIVDLALTRVRRKGSNKKTSDREDPGESNIVTGLELEGTFRLIDQGFEVTPAFGEDLRASLLLSAFEAEQRARLEEAREHLAEKQRYVTEAPWWGDVPDSATEILKSQSDAPTLRDAVLRVLRKQFSTLMLMPLENVNDHKSMMEVGVDSMIASEFRAWLWKCFRIDVTLLDLLGPRFSLEADGELAGSVILGGCWSTRSLAIYIGNSEDELGIHSYAKWKAIPLNARRVFRAIFISPRDVASDGSLARIERLYNLTGGQDAGVIFLLSHDDDDDGQSAVSTLMALQLQLIGKWELPIIPVDSVAAVPASLLTLRRELIAAHASPKTPNPAISLLPFCSDRGRLAEHSVNILTDTTSGFKDLLGKLSSDSQFASEITGLLGEDAEKLKGFWKEDYLVD</sequence>
<dbReference type="EMBL" id="JAPUUL010002332">
    <property type="protein sequence ID" value="KAJ8125493.1"/>
    <property type="molecule type" value="Genomic_DNA"/>
</dbReference>
<keyword evidence="2" id="KW-1185">Reference proteome</keyword>
<comment type="caution">
    <text evidence="1">The sequence shown here is derived from an EMBL/GenBank/DDBJ whole genome shotgun (WGS) entry which is preliminary data.</text>
</comment>